<dbReference type="AlphaFoldDB" id="A0A953I290"/>
<reference evidence="1" key="1">
    <citation type="submission" date="2017-11" db="EMBL/GenBank/DDBJ databases">
        <title>Three new genomes from thermophilic consortium.</title>
        <authorList>
            <person name="Quaggio R."/>
            <person name="Amgarten D."/>
            <person name="Setubal J.C."/>
        </authorList>
    </citation>
    <scope>NUCLEOTIDE SEQUENCE</scope>
    <source>
        <strain evidence="1">ZCTH01-B2</strain>
    </source>
</reference>
<dbReference type="EMBL" id="PIUK01000131">
    <property type="protein sequence ID" value="MBY6277037.1"/>
    <property type="molecule type" value="Genomic_DNA"/>
</dbReference>
<comment type="caution">
    <text evidence="1">The sequence shown here is derived from an EMBL/GenBank/DDBJ whole genome shotgun (WGS) entry which is preliminary data.</text>
</comment>
<protein>
    <submittedName>
        <fullName evidence="1">Uncharacterized protein</fullName>
    </submittedName>
</protein>
<accession>A0A953I290</accession>
<name>A0A953I290_SYMTR</name>
<sequence>MGKTVVGLFRHSGDADLAAAHLRDAFALDADRLNVIGEADLGAMSGARISDTDAWLLAAFADVGMEVGLDAGSDPGLDLAGSRAPVFRRWGDQVRRGRTLVVARADDPDEAVAIAGEMRRAGADRVDLIGEENWPAR</sequence>
<organism evidence="1 2">
    <name type="scientific">Symbiobacterium thermophilum</name>
    <dbReference type="NCBI Taxonomy" id="2734"/>
    <lineage>
        <taxon>Bacteria</taxon>
        <taxon>Bacillati</taxon>
        <taxon>Bacillota</taxon>
        <taxon>Clostridia</taxon>
        <taxon>Eubacteriales</taxon>
        <taxon>Symbiobacteriaceae</taxon>
        <taxon>Symbiobacterium</taxon>
    </lineage>
</organism>
<dbReference type="RefSeq" id="WP_011196022.1">
    <property type="nucleotide sequence ID" value="NZ_JACSIR010000126.1"/>
</dbReference>
<proteinExistence type="predicted"/>
<dbReference type="Proteomes" id="UP000732377">
    <property type="component" value="Unassembled WGS sequence"/>
</dbReference>
<gene>
    <name evidence="1" type="ORF">CWE10_12635</name>
</gene>
<evidence type="ECO:0000313" key="1">
    <source>
        <dbReference type="EMBL" id="MBY6277037.1"/>
    </source>
</evidence>
<evidence type="ECO:0000313" key="2">
    <source>
        <dbReference type="Proteomes" id="UP000732377"/>
    </source>
</evidence>